<evidence type="ECO:0000256" key="17">
    <source>
        <dbReference type="PIRSR" id="PIRSR006337-3"/>
    </source>
</evidence>
<accession>A0A2A9CZM1</accession>
<evidence type="ECO:0000313" key="19">
    <source>
        <dbReference type="EMBL" id="PFG19576.1"/>
    </source>
</evidence>
<feature type="binding site" evidence="16">
    <location>
        <begin position="373"/>
        <end position="378"/>
    </location>
    <ligand>
        <name>substrate</name>
    </ligand>
</feature>
<dbReference type="NCBIfam" id="TIGR02402">
    <property type="entry name" value="trehalose_TreZ"/>
    <property type="match status" value="1"/>
</dbReference>
<evidence type="ECO:0000256" key="4">
    <source>
        <dbReference type="ARBA" id="ARBA00012268"/>
    </source>
</evidence>
<dbReference type="GO" id="GO:0005737">
    <property type="term" value="C:cytoplasm"/>
    <property type="evidence" value="ECO:0007669"/>
    <property type="project" value="UniProtKB-SubCell"/>
</dbReference>
<comment type="pathway">
    <text evidence="2 14">Glycan biosynthesis; trehalose biosynthesis.</text>
</comment>
<evidence type="ECO:0000256" key="7">
    <source>
        <dbReference type="ARBA" id="ARBA00022801"/>
    </source>
</evidence>
<dbReference type="EMBL" id="PDJD01000001">
    <property type="protein sequence ID" value="PFG19576.1"/>
    <property type="molecule type" value="Genomic_DNA"/>
</dbReference>
<dbReference type="RefSeq" id="WP_098468673.1">
    <property type="nucleotide sequence ID" value="NZ_PDJD01000001.1"/>
</dbReference>
<evidence type="ECO:0000256" key="10">
    <source>
        <dbReference type="ARBA" id="ARBA00032057"/>
    </source>
</evidence>
<dbReference type="AlphaFoldDB" id="A0A2A9CZM1"/>
<evidence type="ECO:0000313" key="20">
    <source>
        <dbReference type="Proteomes" id="UP000224915"/>
    </source>
</evidence>
<evidence type="ECO:0000256" key="13">
    <source>
        <dbReference type="NCBIfam" id="TIGR02402"/>
    </source>
</evidence>
<evidence type="ECO:0000256" key="15">
    <source>
        <dbReference type="PIRSR" id="PIRSR006337-1"/>
    </source>
</evidence>
<dbReference type="InterPro" id="IPR013783">
    <property type="entry name" value="Ig-like_fold"/>
</dbReference>
<keyword evidence="9 14" id="KW-0326">Glycosidase</keyword>
<dbReference type="SUPFAM" id="SSF51445">
    <property type="entry name" value="(Trans)glycosidases"/>
    <property type="match status" value="1"/>
</dbReference>
<gene>
    <name evidence="19" type="ORF">ATL40_1140</name>
</gene>
<dbReference type="SMART" id="SM00642">
    <property type="entry name" value="Aamy"/>
    <property type="match status" value="1"/>
</dbReference>
<keyword evidence="20" id="KW-1185">Reference proteome</keyword>
<evidence type="ECO:0000256" key="3">
    <source>
        <dbReference type="ARBA" id="ARBA00008061"/>
    </source>
</evidence>
<feature type="active site" description="Nucleophile" evidence="15">
    <location>
        <position position="243"/>
    </location>
</feature>
<dbReference type="InterPro" id="IPR012768">
    <property type="entry name" value="Trehalose_TreZ"/>
</dbReference>
<dbReference type="PIRSF" id="PIRSF006337">
    <property type="entry name" value="Trehalose_TreZ"/>
    <property type="match status" value="1"/>
</dbReference>
<evidence type="ECO:0000256" key="6">
    <source>
        <dbReference type="ARBA" id="ARBA00022490"/>
    </source>
</evidence>
<evidence type="ECO:0000256" key="5">
    <source>
        <dbReference type="ARBA" id="ARBA00015938"/>
    </source>
</evidence>
<feature type="domain" description="Glycosyl hydrolase family 13 catalytic" evidence="18">
    <location>
        <begin position="97"/>
        <end position="441"/>
    </location>
</feature>
<evidence type="ECO:0000256" key="9">
    <source>
        <dbReference type="ARBA" id="ARBA00023295"/>
    </source>
</evidence>
<dbReference type="InterPro" id="IPR017853">
    <property type="entry name" value="GH"/>
</dbReference>
<evidence type="ECO:0000259" key="18">
    <source>
        <dbReference type="SMART" id="SM00642"/>
    </source>
</evidence>
<sequence length="579" mass="62626">MTAISVWAPTASEVTLVTGDTETPMVPEADGWFRGPVLDPGTDYAFRLDGGDARPDPRSRWQPHGVHAASRVFDPSAHAWRDGSWAGRDARGAVTYELHVGTFTPGGTLHAAIERLDHLVDLGIEVVELMPLAAFNGPRGWGYDGVALWAVHEAYGGPAALQAFVDAAHARGLAVCLDVVHNHLGPSGNYLGEFGPYFTDAHETPWGSAVNLDQPGSREVREFLIGSALSWLRDFHVDALRLDAVHALVDDSPRHVLAELADRVADLAEEVGRPLTLIAESDLNDVIMVTPTAEGGRGMQAQWADDVHHALHAWLTGERAGYYVDFGSGEVMAKALTEVFVHDGGYSTFRGRDWGRPVGDVPRDRFVVFAANHDQIGNRATGDRPSASLSPGRVAAAAALVLCSPFTPMLFMGEEWAASTPFQFFTSHPEPDLGRAVTQGRRREFASHGWTSDVEVPDPQDPATFQRSVLRWQERSTGMHSRVLAWHRDLIMLRRDLAALRSNGAHDTRVSVSGPVLLMERGQGAECVQVAVNLGEEVVHLEGLLLLGWDANALGREARSGVDLAPDGVAVLRGAALAD</sequence>
<dbReference type="GO" id="GO:0033942">
    <property type="term" value="F:4-alpha-D-(1-&gt;4)-alpha-D-glucanotrehalose trehalohydrolase activity"/>
    <property type="evidence" value="ECO:0007669"/>
    <property type="project" value="UniProtKB-EC"/>
</dbReference>
<evidence type="ECO:0000256" key="1">
    <source>
        <dbReference type="ARBA" id="ARBA00004496"/>
    </source>
</evidence>
<dbReference type="InterPro" id="IPR006047">
    <property type="entry name" value="GH13_cat_dom"/>
</dbReference>
<protein>
    <recommendedName>
        <fullName evidence="5 13">Malto-oligosyltrehalose trehalohydrolase</fullName>
        <shortName evidence="14">MTHase</shortName>
        <ecNumber evidence="4 13">3.2.1.141</ecNumber>
    </recommendedName>
    <alternativeName>
        <fullName evidence="11 14">4-alpha-D-((1-&gt;4)-alpha-D-glucano)trehalose trehalohydrolase</fullName>
    </alternativeName>
    <alternativeName>
        <fullName evidence="10 14">Maltooligosyl trehalose trehalohydrolase</fullName>
    </alternativeName>
</protein>
<dbReference type="OrthoDB" id="9800174at2"/>
<evidence type="ECO:0000256" key="12">
    <source>
        <dbReference type="ARBA" id="ARBA00034013"/>
    </source>
</evidence>
<keyword evidence="8" id="KW-0119">Carbohydrate metabolism</keyword>
<dbReference type="Pfam" id="PF00128">
    <property type="entry name" value="Alpha-amylase"/>
    <property type="match status" value="1"/>
</dbReference>
<evidence type="ECO:0000256" key="8">
    <source>
        <dbReference type="ARBA" id="ARBA00023277"/>
    </source>
</evidence>
<dbReference type="EC" id="3.2.1.141" evidence="4 13"/>
<dbReference type="SUPFAM" id="SSF81296">
    <property type="entry name" value="E set domains"/>
    <property type="match status" value="1"/>
</dbReference>
<dbReference type="Gene3D" id="1.10.10.760">
    <property type="entry name" value="E-set domains of sugar-utilizing enzymes"/>
    <property type="match status" value="1"/>
</dbReference>
<reference evidence="19 20" key="1">
    <citation type="submission" date="2017-10" db="EMBL/GenBank/DDBJ databases">
        <title>Sequencing the genomes of 1000 actinobacteria strains.</title>
        <authorList>
            <person name="Klenk H.-P."/>
        </authorList>
    </citation>
    <scope>NUCLEOTIDE SEQUENCE [LARGE SCALE GENOMIC DNA]</scope>
    <source>
        <strain evidence="19 20">DSM 21801</strain>
    </source>
</reference>
<dbReference type="Proteomes" id="UP000224915">
    <property type="component" value="Unassembled WGS sequence"/>
</dbReference>
<dbReference type="CDD" id="cd11325">
    <property type="entry name" value="AmyAc_GTHase"/>
    <property type="match status" value="1"/>
</dbReference>
<proteinExistence type="inferred from homology"/>
<dbReference type="InterPro" id="IPR044901">
    <property type="entry name" value="Trehalose_TreZ_E-set_sf"/>
</dbReference>
<comment type="catalytic activity">
    <reaction evidence="12 14">
        <text>hydrolysis of (1-&gt;4)-alpha-D-glucosidic linkage in 4-alpha-D-[(1-&gt;4)-alpha-D-glucanosyl]n trehalose to yield trehalose and (1-&gt;4)-alpha-D-glucan.</text>
        <dbReference type="EC" id="3.2.1.141"/>
    </reaction>
</comment>
<evidence type="ECO:0000256" key="2">
    <source>
        <dbReference type="ARBA" id="ARBA00005199"/>
    </source>
</evidence>
<evidence type="ECO:0000256" key="16">
    <source>
        <dbReference type="PIRSR" id="PIRSR006337-2"/>
    </source>
</evidence>
<dbReference type="Gene3D" id="3.20.20.80">
    <property type="entry name" value="Glycosidases"/>
    <property type="match status" value="1"/>
</dbReference>
<dbReference type="GO" id="GO:0005992">
    <property type="term" value="P:trehalose biosynthetic process"/>
    <property type="evidence" value="ECO:0007669"/>
    <property type="project" value="UniProtKB-UniRule"/>
</dbReference>
<organism evidence="19 20">
    <name type="scientific">Serinibacter salmoneus</name>
    <dbReference type="NCBI Taxonomy" id="556530"/>
    <lineage>
        <taxon>Bacteria</taxon>
        <taxon>Bacillati</taxon>
        <taxon>Actinomycetota</taxon>
        <taxon>Actinomycetes</taxon>
        <taxon>Micrococcales</taxon>
        <taxon>Beutenbergiaceae</taxon>
        <taxon>Serinibacter</taxon>
    </lineage>
</organism>
<dbReference type="PANTHER" id="PTHR43651:SF11">
    <property type="entry name" value="MALTO-OLIGOSYLTREHALOSE TREHALOHYDROLASE"/>
    <property type="match status" value="1"/>
</dbReference>
<feature type="site" description="Transition state stabilizer" evidence="17">
    <location>
        <position position="374"/>
    </location>
</feature>
<dbReference type="InterPro" id="IPR014756">
    <property type="entry name" value="Ig_E-set"/>
</dbReference>
<comment type="similarity">
    <text evidence="3 14">Belongs to the glycosyl hydrolase 13 family.</text>
</comment>
<dbReference type="PANTHER" id="PTHR43651">
    <property type="entry name" value="1,4-ALPHA-GLUCAN-BRANCHING ENZYME"/>
    <property type="match status" value="1"/>
</dbReference>
<name>A0A2A9CZM1_9MICO</name>
<evidence type="ECO:0000256" key="11">
    <source>
        <dbReference type="ARBA" id="ARBA00033284"/>
    </source>
</evidence>
<feature type="binding site" evidence="16">
    <location>
        <begin position="305"/>
        <end position="309"/>
    </location>
    <ligand>
        <name>substrate</name>
    </ligand>
</feature>
<dbReference type="Gene3D" id="2.60.40.10">
    <property type="entry name" value="Immunoglobulins"/>
    <property type="match status" value="1"/>
</dbReference>
<dbReference type="CDD" id="cd02853">
    <property type="entry name" value="E_set_MTHase_like_N"/>
    <property type="match status" value="1"/>
</dbReference>
<comment type="subcellular location">
    <subcellularLocation>
        <location evidence="1 15">Cytoplasm</location>
    </subcellularLocation>
</comment>
<evidence type="ECO:0000256" key="14">
    <source>
        <dbReference type="PIRNR" id="PIRNR006337"/>
    </source>
</evidence>
<feature type="binding site" evidence="16">
    <location>
        <begin position="241"/>
        <end position="246"/>
    </location>
    <ligand>
        <name>substrate</name>
    </ligand>
</feature>
<keyword evidence="6" id="KW-0963">Cytoplasm</keyword>
<comment type="caution">
    <text evidence="19">The sequence shown here is derived from an EMBL/GenBank/DDBJ whole genome shotgun (WGS) entry which is preliminary data.</text>
</comment>
<keyword evidence="7 14" id="KW-0378">Hydrolase</keyword>
<dbReference type="UniPathway" id="UPA00299"/>
<feature type="active site" description="Proton donor" evidence="15">
    <location>
        <position position="280"/>
    </location>
</feature>